<gene>
    <name evidence="2" type="ORF">QNA08_06885</name>
</gene>
<feature type="transmembrane region" description="Helical" evidence="1">
    <location>
        <begin position="88"/>
        <end position="105"/>
    </location>
</feature>
<keyword evidence="3" id="KW-1185">Reference proteome</keyword>
<organism evidence="2 3">
    <name type="scientific">Chelatococcus albus</name>
    <dbReference type="NCBI Taxonomy" id="3047466"/>
    <lineage>
        <taxon>Bacteria</taxon>
        <taxon>Pseudomonadati</taxon>
        <taxon>Pseudomonadota</taxon>
        <taxon>Alphaproteobacteria</taxon>
        <taxon>Hyphomicrobiales</taxon>
        <taxon>Chelatococcaceae</taxon>
        <taxon>Chelatococcus</taxon>
    </lineage>
</organism>
<evidence type="ECO:0000313" key="2">
    <source>
        <dbReference type="EMBL" id="MDJ1157957.1"/>
    </source>
</evidence>
<evidence type="ECO:0000313" key="3">
    <source>
        <dbReference type="Proteomes" id="UP001321492"/>
    </source>
</evidence>
<evidence type="ECO:0000256" key="1">
    <source>
        <dbReference type="SAM" id="Phobius"/>
    </source>
</evidence>
<dbReference type="InterPro" id="IPR008407">
    <property type="entry name" value="Brnchd-chn_aa_trnsp_AzlD"/>
</dbReference>
<feature type="transmembrane region" description="Helical" evidence="1">
    <location>
        <begin position="54"/>
        <end position="82"/>
    </location>
</feature>
<keyword evidence="1" id="KW-0812">Transmembrane</keyword>
<dbReference type="EMBL" id="JASJEV010000003">
    <property type="protein sequence ID" value="MDJ1157957.1"/>
    <property type="molecule type" value="Genomic_DNA"/>
</dbReference>
<name>A0ABT7AG14_9HYPH</name>
<feature type="transmembrane region" description="Helical" evidence="1">
    <location>
        <begin position="12"/>
        <end position="33"/>
    </location>
</feature>
<reference evidence="2 3" key="1">
    <citation type="submission" date="2023-05" db="EMBL/GenBank/DDBJ databases">
        <title>Chelatococcus sp. nov., a moderately thermophilic bacterium isolated from hot spring microbial mat.</title>
        <authorList>
            <person name="Hu C.-J."/>
            <person name="Li W.-J."/>
        </authorList>
    </citation>
    <scope>NUCLEOTIDE SEQUENCE [LARGE SCALE GENOMIC DNA]</scope>
    <source>
        <strain evidence="2 3">SYSU G07232</strain>
    </source>
</reference>
<dbReference type="Pfam" id="PF05437">
    <property type="entry name" value="AzlD"/>
    <property type="match status" value="1"/>
</dbReference>
<dbReference type="RefSeq" id="WP_283739946.1">
    <property type="nucleotide sequence ID" value="NZ_JASJEV010000003.1"/>
</dbReference>
<dbReference type="Proteomes" id="UP001321492">
    <property type="component" value="Unassembled WGS sequence"/>
</dbReference>
<sequence length="111" mass="11472">MTEQWSAGEAGPFLAILAMAAVTYVCRILGVVLMSRVPLTPRVRRGLAALPGSIIVATVLPLALRSGLPAALALVCAGLVMLWRRNELLALAVGLGVVTLARALGSMITAP</sequence>
<accession>A0ABT7AG14</accession>
<comment type="caution">
    <text evidence="2">The sequence shown here is derived from an EMBL/GenBank/DDBJ whole genome shotgun (WGS) entry which is preliminary data.</text>
</comment>
<keyword evidence="1" id="KW-1133">Transmembrane helix</keyword>
<keyword evidence="1" id="KW-0472">Membrane</keyword>
<protein>
    <submittedName>
        <fullName evidence="2">AzlD domain-containing protein</fullName>
    </submittedName>
</protein>
<proteinExistence type="predicted"/>